<feature type="compositionally biased region" description="Acidic residues" evidence="1">
    <location>
        <begin position="1351"/>
        <end position="1363"/>
    </location>
</feature>
<feature type="region of interest" description="Disordered" evidence="1">
    <location>
        <begin position="270"/>
        <end position="722"/>
    </location>
</feature>
<dbReference type="Proteomes" id="UP000001312">
    <property type="component" value="Unassembled WGS sequence"/>
</dbReference>
<feature type="compositionally biased region" description="Basic residues" evidence="1">
    <location>
        <begin position="1045"/>
        <end position="1054"/>
    </location>
</feature>
<feature type="compositionally biased region" description="Polar residues" evidence="1">
    <location>
        <begin position="363"/>
        <end position="384"/>
    </location>
</feature>
<dbReference type="InParanoid" id="A7EDY9"/>
<keyword evidence="3" id="KW-1185">Reference proteome</keyword>
<feature type="compositionally biased region" description="Polar residues" evidence="1">
    <location>
        <begin position="632"/>
        <end position="650"/>
    </location>
</feature>
<feature type="compositionally biased region" description="Polar residues" evidence="1">
    <location>
        <begin position="1056"/>
        <end position="1084"/>
    </location>
</feature>
<feature type="region of interest" description="Disordered" evidence="1">
    <location>
        <begin position="1024"/>
        <end position="1526"/>
    </location>
</feature>
<feature type="compositionally biased region" description="Polar residues" evidence="1">
    <location>
        <begin position="186"/>
        <end position="212"/>
    </location>
</feature>
<name>A7EDY9_SCLS1</name>
<feature type="compositionally biased region" description="Polar residues" evidence="1">
    <location>
        <begin position="770"/>
        <end position="802"/>
    </location>
</feature>
<feature type="compositionally biased region" description="Basic and acidic residues" evidence="1">
    <location>
        <begin position="1451"/>
        <end position="1472"/>
    </location>
</feature>
<feature type="compositionally biased region" description="Polar residues" evidence="1">
    <location>
        <begin position="1177"/>
        <end position="1188"/>
    </location>
</feature>
<feature type="compositionally biased region" description="Basic and acidic residues" evidence="1">
    <location>
        <begin position="1024"/>
        <end position="1044"/>
    </location>
</feature>
<feature type="compositionally biased region" description="Basic and acidic residues" evidence="1">
    <location>
        <begin position="1111"/>
        <end position="1121"/>
    </location>
</feature>
<organism evidence="2 3">
    <name type="scientific">Sclerotinia sclerotiorum (strain ATCC 18683 / 1980 / Ss-1)</name>
    <name type="common">White mold</name>
    <name type="synonym">Whetzelinia sclerotiorum</name>
    <dbReference type="NCBI Taxonomy" id="665079"/>
    <lineage>
        <taxon>Eukaryota</taxon>
        <taxon>Fungi</taxon>
        <taxon>Dikarya</taxon>
        <taxon>Ascomycota</taxon>
        <taxon>Pezizomycotina</taxon>
        <taxon>Leotiomycetes</taxon>
        <taxon>Helotiales</taxon>
        <taxon>Sclerotiniaceae</taxon>
        <taxon>Sclerotinia</taxon>
    </lineage>
</organism>
<gene>
    <name evidence="2" type="ORF">SS1G_03529</name>
</gene>
<feature type="compositionally biased region" description="Polar residues" evidence="1">
    <location>
        <begin position="1375"/>
        <end position="1387"/>
    </location>
</feature>
<feature type="compositionally biased region" description="Polar residues" evidence="1">
    <location>
        <begin position="1099"/>
        <end position="1109"/>
    </location>
</feature>
<dbReference type="OMA" id="DETMTPR"/>
<proteinExistence type="predicted"/>
<feature type="region of interest" description="Disordered" evidence="1">
    <location>
        <begin position="969"/>
        <end position="1011"/>
    </location>
</feature>
<reference evidence="3" key="1">
    <citation type="journal article" date="2011" name="PLoS Genet.">
        <title>Genomic analysis of the necrotrophic fungal pathogens Sclerotinia sclerotiorum and Botrytis cinerea.</title>
        <authorList>
            <person name="Amselem J."/>
            <person name="Cuomo C.A."/>
            <person name="van Kan J.A."/>
            <person name="Viaud M."/>
            <person name="Benito E.P."/>
            <person name="Couloux A."/>
            <person name="Coutinho P.M."/>
            <person name="de Vries R.P."/>
            <person name="Dyer P.S."/>
            <person name="Fillinger S."/>
            <person name="Fournier E."/>
            <person name="Gout L."/>
            <person name="Hahn M."/>
            <person name="Kohn L."/>
            <person name="Lapalu N."/>
            <person name="Plummer K.M."/>
            <person name="Pradier J.M."/>
            <person name="Quevillon E."/>
            <person name="Sharon A."/>
            <person name="Simon A."/>
            <person name="ten Have A."/>
            <person name="Tudzynski B."/>
            <person name="Tudzynski P."/>
            <person name="Wincker P."/>
            <person name="Andrew M."/>
            <person name="Anthouard V."/>
            <person name="Beever R.E."/>
            <person name="Beffa R."/>
            <person name="Benoit I."/>
            <person name="Bouzid O."/>
            <person name="Brault B."/>
            <person name="Chen Z."/>
            <person name="Choquer M."/>
            <person name="Collemare J."/>
            <person name="Cotton P."/>
            <person name="Danchin E.G."/>
            <person name="Da Silva C."/>
            <person name="Gautier A."/>
            <person name="Giraud C."/>
            <person name="Giraud T."/>
            <person name="Gonzalez C."/>
            <person name="Grossetete S."/>
            <person name="Guldener U."/>
            <person name="Henrissat B."/>
            <person name="Howlett B.J."/>
            <person name="Kodira C."/>
            <person name="Kretschmer M."/>
            <person name="Lappartient A."/>
            <person name="Leroch M."/>
            <person name="Levis C."/>
            <person name="Mauceli E."/>
            <person name="Neuveglise C."/>
            <person name="Oeser B."/>
            <person name="Pearson M."/>
            <person name="Poulain J."/>
            <person name="Poussereau N."/>
            <person name="Quesneville H."/>
            <person name="Rascle C."/>
            <person name="Schumacher J."/>
            <person name="Segurens B."/>
            <person name="Sexton A."/>
            <person name="Silva E."/>
            <person name="Sirven C."/>
            <person name="Soanes D.M."/>
            <person name="Talbot N.J."/>
            <person name="Templeton M."/>
            <person name="Yandava C."/>
            <person name="Yarden O."/>
            <person name="Zeng Q."/>
            <person name="Rollins J.A."/>
            <person name="Lebrun M.H."/>
            <person name="Dickman M."/>
        </authorList>
    </citation>
    <scope>NUCLEOTIDE SEQUENCE [LARGE SCALE GENOMIC DNA]</scope>
    <source>
        <strain evidence="3">ATCC 18683 / 1980 / Ss-1</strain>
    </source>
</reference>
<feature type="compositionally biased region" description="Basic and acidic residues" evidence="1">
    <location>
        <begin position="871"/>
        <end position="884"/>
    </location>
</feature>
<sequence>MFGNRKRRTSSNPPINSNVSASAATAAAQAFLSSRASNTSLSSAAAAAALRSRPTTPTSVADIQTKRTIRRNGSTSSAGSSVGGSVRGPPGSALVRRGSSGSMTERTFRDPSPSRSSPVPSAHDAPPVPAIPKNINTAGGKSSRRSASMDATGLRIASPPPTKPGGRGSSLGPSATSSLGMGPRNPSVSSVSGINGESRGSVNFSYPTNTRPMSPEGQRRLTCHQISSVNPRIVSPNNQNLVYDPNTRRFLPLADILAIEQRLNEIANAPVKKKKKTPSAQGTHLAAGTVGGRIKGTAVDAMEKASNTSSTPTTPTVQQPISQPTQQSISHPTQQSISHPTQQSMSQPTQQSVSQPTQQSRQLISKTTIIPKSSQAQVESSWKNSEARPVSESYTQQASPVTAPPKKKKKRVIINDSDSDQASILPYSSADESDAPSQTYDYKTRAGASLVKKPSVVREDREREEEEDDSPLRHGQGGLSASWNEPPRTISPSPLPRSAAGRGHGRAQAPANVSEELQHTRSASQPPTTSIPTPIINGDSPRSGRVQSVSPARTPHFMATPETLMVRHQPPARSVSPRKSALKHSSVSSMEPRGPSPSDGASLRPSEASNDEDQPRKKGNRVSFDDGGNMVLGQSTIIASDSPVTASPQTKRGWFNIGRGKKKDITATDDDDDDEVMKPRPALPSFGSVRERKNPRETEERPLVRPPKPADTIAPVKAPASPRFASQVGDVSEFPMGQSNDHVAGAIIAQDATSKNAANISKSREPLPPDSTSVEGTGQLSDASSTYSMDTNTIGIARSNSVKVGPEDGNVNTYRDLASPTKDQFDDHDMYENIPEISVQIPSPNPEVTKSGEWLNIPGGFPTSGGSSSTSEDRIKDEGFRGADENGLAGSATMSESKTDDPNTSEFDYNTRQSSTVHPAPIFEESEDGSENESIYSDAAEEFDETNDGGFMSLDAVVESPVMKPAVLASDASIPDSPTAGLSKERAHMSSQLQRKSSEPDPEEGWGKAQQYWTNLSVDRKKQLELEAQKDADAEGETEQEKPAPKSKKAKKKSVTIESPISPIMQTMQASSFPIVQKQGNNERSYMVQPGSKAGPNGHVQTTMRSSLRSEPPHAESDVQMRKSMRGSGSTKGTTQNGTLQKKQRPVSLPVGEIRAGSQANNQHQRLIQGAAATAGSPVSQRHITTVAPTPLRRKSSGDSDTSFKRARPATEGISMRRSMRRGSETSNNGRQQSPLSSSRFSLRSASPGGPPSVTMRGTMRNSLRNSNESTSRAKSPIQIPGFGRSLSAKPAQKSKSSRFADSSDEDEPRPGFRSRFVDSSDDDEPTPIMARPISSRGTPLRSIPRPAGYEDGDSSDLPDSDDESRPPTAKSVKKSQQNGTRPSSRNKALASGDLQRSGSGREMLKVVNGQGTIATSPVGPTNARRGGILSIFRKKPDSNNKVRKYNGESPARRDTPLERSRSDLEAIKRQDSLGNPLSPKLLKKNPKQNSDSWPLPDEKDDLGLKAPFEEGRPYSADTGGGIVGGENKEVILDATRPDVGNRRFTATGLSDVDIMAHGGAQRKKKKFHALRKMFRLDD</sequence>
<feature type="compositionally biased region" description="Low complexity" evidence="1">
    <location>
        <begin position="1234"/>
        <end position="1248"/>
    </location>
</feature>
<dbReference type="GeneID" id="5491254"/>
<feature type="compositionally biased region" description="Low complexity" evidence="1">
    <location>
        <begin position="111"/>
        <end position="121"/>
    </location>
</feature>
<feature type="compositionally biased region" description="Polar residues" evidence="1">
    <location>
        <begin position="892"/>
        <end position="917"/>
    </location>
</feature>
<evidence type="ECO:0000313" key="3">
    <source>
        <dbReference type="Proteomes" id="UP000001312"/>
    </source>
</evidence>
<dbReference type="HOGENOM" id="CLU_002643_0_0_1"/>
<feature type="compositionally biased region" description="Basic and acidic residues" evidence="1">
    <location>
        <begin position="1502"/>
        <end position="1513"/>
    </location>
</feature>
<feature type="compositionally biased region" description="Low complexity" evidence="1">
    <location>
        <begin position="526"/>
        <end position="536"/>
    </location>
</feature>
<feature type="compositionally biased region" description="Low complexity" evidence="1">
    <location>
        <begin position="308"/>
        <end position="362"/>
    </location>
</feature>
<dbReference type="KEGG" id="ssl:SS1G_03529"/>
<feature type="compositionally biased region" description="Polar residues" evidence="1">
    <location>
        <begin position="1260"/>
        <end position="1274"/>
    </location>
</feature>
<feature type="compositionally biased region" description="Basic and acidic residues" evidence="1">
    <location>
        <begin position="689"/>
        <end position="703"/>
    </location>
</feature>
<feature type="region of interest" description="Disordered" evidence="1">
    <location>
        <begin position="755"/>
        <end position="954"/>
    </location>
</feature>
<feature type="region of interest" description="Disordered" evidence="1">
    <location>
        <begin position="1"/>
        <end position="20"/>
    </location>
</feature>
<feature type="compositionally biased region" description="Polar residues" evidence="1">
    <location>
        <begin position="1410"/>
        <end position="1420"/>
    </location>
</feature>
<dbReference type="EMBL" id="CH476624">
    <property type="protein sequence ID" value="EDO01055.1"/>
    <property type="molecule type" value="Genomic_DNA"/>
</dbReference>
<evidence type="ECO:0000256" key="1">
    <source>
        <dbReference type="SAM" id="MobiDB-lite"/>
    </source>
</evidence>
<protein>
    <submittedName>
        <fullName evidence="2">Uncharacterized protein</fullName>
    </submittedName>
</protein>
<dbReference type="eggNOG" id="ENOG502SI51">
    <property type="taxonomic scope" value="Eukaryota"/>
</dbReference>
<dbReference type="RefSeq" id="XP_001595440.1">
    <property type="nucleotide sequence ID" value="XM_001595390.1"/>
</dbReference>
<feature type="compositionally biased region" description="Low complexity" evidence="1">
    <location>
        <begin position="858"/>
        <end position="870"/>
    </location>
</feature>
<feature type="region of interest" description="Disordered" evidence="1">
    <location>
        <begin position="48"/>
        <end position="217"/>
    </location>
</feature>
<accession>A7EDY9</accession>
<dbReference type="STRING" id="665079.A7EDY9"/>
<evidence type="ECO:0000313" key="2">
    <source>
        <dbReference type="EMBL" id="EDO01055.1"/>
    </source>
</evidence>
<feature type="compositionally biased region" description="Polar residues" evidence="1">
    <location>
        <begin position="1127"/>
        <end position="1141"/>
    </location>
</feature>